<dbReference type="InterPro" id="IPR050428">
    <property type="entry name" value="TCS_sensor_his_kinase"/>
</dbReference>
<dbReference type="Pfam" id="PF02518">
    <property type="entry name" value="HATPase_c"/>
    <property type="match status" value="1"/>
</dbReference>
<reference evidence="14 15" key="1">
    <citation type="submission" date="2017-11" db="EMBL/GenBank/DDBJ databases">
        <title>Genomic Encyclopedia of Archaeal and Bacterial Type Strains, Phase II (KMG-II): From Individual Species to Whole Genera.</title>
        <authorList>
            <person name="Goeker M."/>
        </authorList>
    </citation>
    <scope>NUCLEOTIDE SEQUENCE [LARGE SCALE GENOMIC DNA]</scope>
    <source>
        <strain evidence="14 15">DSM 22413</strain>
    </source>
</reference>
<evidence type="ECO:0000256" key="3">
    <source>
        <dbReference type="ARBA" id="ARBA00012438"/>
    </source>
</evidence>
<evidence type="ECO:0000256" key="4">
    <source>
        <dbReference type="ARBA" id="ARBA00022553"/>
    </source>
</evidence>
<dbReference type="SMART" id="SM00387">
    <property type="entry name" value="HATPase_c"/>
    <property type="match status" value="1"/>
</dbReference>
<organism evidence="14 15">
    <name type="scientific">Luteimicrobium subarcticum</name>
    <dbReference type="NCBI Taxonomy" id="620910"/>
    <lineage>
        <taxon>Bacteria</taxon>
        <taxon>Bacillati</taxon>
        <taxon>Actinomycetota</taxon>
        <taxon>Actinomycetes</taxon>
        <taxon>Micrococcales</taxon>
        <taxon>Luteimicrobium</taxon>
    </lineage>
</organism>
<evidence type="ECO:0000259" key="13">
    <source>
        <dbReference type="PROSITE" id="PS50885"/>
    </source>
</evidence>
<comment type="subcellular location">
    <subcellularLocation>
        <location evidence="2">Membrane</location>
    </subcellularLocation>
</comment>
<dbReference type="Gene3D" id="3.30.565.10">
    <property type="entry name" value="Histidine kinase-like ATPase, C-terminal domain"/>
    <property type="match status" value="1"/>
</dbReference>
<dbReference type="SMART" id="SM00304">
    <property type="entry name" value="HAMP"/>
    <property type="match status" value="1"/>
</dbReference>
<keyword evidence="15" id="KW-1185">Reference proteome</keyword>
<keyword evidence="11" id="KW-0472">Membrane</keyword>
<feature type="compositionally biased region" description="Low complexity" evidence="10">
    <location>
        <begin position="911"/>
        <end position="924"/>
    </location>
</feature>
<feature type="compositionally biased region" description="Low complexity" evidence="10">
    <location>
        <begin position="755"/>
        <end position="764"/>
    </location>
</feature>
<dbReference type="PROSITE" id="PS50885">
    <property type="entry name" value="HAMP"/>
    <property type="match status" value="1"/>
</dbReference>
<evidence type="ECO:0000256" key="1">
    <source>
        <dbReference type="ARBA" id="ARBA00000085"/>
    </source>
</evidence>
<keyword evidence="7 14" id="KW-0418">Kinase</keyword>
<keyword evidence="5" id="KW-0808">Transferase</keyword>
<feature type="region of interest" description="Disordered" evidence="10">
    <location>
        <begin position="1102"/>
        <end position="1162"/>
    </location>
</feature>
<dbReference type="InterPro" id="IPR005467">
    <property type="entry name" value="His_kinase_dom"/>
</dbReference>
<keyword evidence="6 11" id="KW-0812">Transmembrane</keyword>
<evidence type="ECO:0000256" key="9">
    <source>
        <dbReference type="ARBA" id="ARBA00023012"/>
    </source>
</evidence>
<evidence type="ECO:0000259" key="12">
    <source>
        <dbReference type="PROSITE" id="PS50109"/>
    </source>
</evidence>
<gene>
    <name evidence="14" type="ORF">CLV34_2657</name>
</gene>
<keyword evidence="9" id="KW-0902">Two-component regulatory system</keyword>
<feature type="domain" description="Histidine kinase" evidence="12">
    <location>
        <begin position="464"/>
        <end position="634"/>
    </location>
</feature>
<evidence type="ECO:0000256" key="8">
    <source>
        <dbReference type="ARBA" id="ARBA00022989"/>
    </source>
</evidence>
<feature type="compositionally biased region" description="Basic and acidic residues" evidence="10">
    <location>
        <begin position="1235"/>
        <end position="1248"/>
    </location>
</feature>
<dbReference type="PANTHER" id="PTHR45436">
    <property type="entry name" value="SENSOR HISTIDINE KINASE YKOH"/>
    <property type="match status" value="1"/>
</dbReference>
<name>A0A2M8W764_9MICO</name>
<dbReference type="Pfam" id="PF08376">
    <property type="entry name" value="NIT"/>
    <property type="match status" value="1"/>
</dbReference>
<accession>A0A2M8W764</accession>
<protein>
    <recommendedName>
        <fullName evidence="3">histidine kinase</fullName>
        <ecNumber evidence="3">2.7.13.3</ecNumber>
    </recommendedName>
</protein>
<evidence type="ECO:0000256" key="10">
    <source>
        <dbReference type="SAM" id="MobiDB-lite"/>
    </source>
</evidence>
<keyword evidence="8 11" id="KW-1133">Transmembrane helix</keyword>
<evidence type="ECO:0000256" key="5">
    <source>
        <dbReference type="ARBA" id="ARBA00022679"/>
    </source>
</evidence>
<evidence type="ECO:0000256" key="11">
    <source>
        <dbReference type="SAM" id="Phobius"/>
    </source>
</evidence>
<dbReference type="SUPFAM" id="SSF55874">
    <property type="entry name" value="ATPase domain of HSP90 chaperone/DNA topoisomerase II/histidine kinase"/>
    <property type="match status" value="1"/>
</dbReference>
<dbReference type="Pfam" id="PF00672">
    <property type="entry name" value="HAMP"/>
    <property type="match status" value="1"/>
</dbReference>
<dbReference type="Proteomes" id="UP000231586">
    <property type="component" value="Unassembled WGS sequence"/>
</dbReference>
<evidence type="ECO:0000256" key="7">
    <source>
        <dbReference type="ARBA" id="ARBA00022777"/>
    </source>
</evidence>
<feature type="region of interest" description="Disordered" evidence="10">
    <location>
        <begin position="662"/>
        <end position="773"/>
    </location>
</feature>
<dbReference type="GO" id="GO:0005886">
    <property type="term" value="C:plasma membrane"/>
    <property type="evidence" value="ECO:0007669"/>
    <property type="project" value="TreeGrafter"/>
</dbReference>
<dbReference type="InterPro" id="IPR003660">
    <property type="entry name" value="HAMP_dom"/>
</dbReference>
<keyword evidence="4" id="KW-0597">Phosphoprotein</keyword>
<feature type="transmembrane region" description="Helical" evidence="11">
    <location>
        <begin position="320"/>
        <end position="341"/>
    </location>
</feature>
<evidence type="ECO:0000256" key="2">
    <source>
        <dbReference type="ARBA" id="ARBA00004370"/>
    </source>
</evidence>
<proteinExistence type="predicted"/>
<dbReference type="CDD" id="cd06225">
    <property type="entry name" value="HAMP"/>
    <property type="match status" value="1"/>
</dbReference>
<comment type="catalytic activity">
    <reaction evidence="1">
        <text>ATP + protein L-histidine = ADP + protein N-phospho-L-histidine.</text>
        <dbReference type="EC" id="2.7.13.3"/>
    </reaction>
</comment>
<evidence type="ECO:0000313" key="15">
    <source>
        <dbReference type="Proteomes" id="UP000231586"/>
    </source>
</evidence>
<dbReference type="InterPro" id="IPR003594">
    <property type="entry name" value="HATPase_dom"/>
</dbReference>
<dbReference type="InterPro" id="IPR013587">
    <property type="entry name" value="Nitrate/nitrite_sensing"/>
</dbReference>
<comment type="caution">
    <text evidence="14">The sequence shown here is derived from an EMBL/GenBank/DDBJ whole genome shotgun (WGS) entry which is preliminary data.</text>
</comment>
<sequence>MLRRLSVRGKILAALAVPVLVLFVAAAYIAGQSIGDARVAGAVGQIVDTFPAQDDAIDAMQAERAASVAAVTSGGKEDEATLKAARTATDDALAKRDRLLRDVNLGALDHRVETAVTGTLASADRLEVVRRQVDVHGVNGDYASDAYQAIVDTALRVPTAVAQSIPDRDLARYISAYAATDQVVSQFTVEATTGYEVLKGGQVIRNSKASVSETDPVIIAAVIGTAAIIKNDDTDVNDANSALVDLGIKNLLEAPTGEYQVLRGAMATGSPDAATPDSVAKWPALARDATNQKISVRDSVRTEVGKQTDDTRGAAVTQSVITLGITVLALVLAVVIALAIARQIVRPLRRLTAAAANVREELPRLVEQVAEPGRAPDTHIEQIPVESSDEVGQLARAFNDVNSTTVQVAKEQAALRGSIAEMFVNVARRDQVLLNRQLSFLDDLERTEEDPSALANLFRLDHLATRMRRNAESLLVLAGIDSGRRVRQPMPTSDVIRTASSEIEMYDRIRLVLPVDPLMLGHNALSSAHLLAELFENATRFSEPHTPVEVSTNRTAEGVQVLIRDYGLGMGPDELREATSRVSSQSASEVLGAQRLGLYVVGRLAGRLGAVVQFVSTGENGQGTTAIVNFPGALFVADSAVPLPQPTDPLTAETQAAAREISGDTAPAALPTRESATRTPLPTPEPEVVQAVDLDKLTDGTTATGMPRRRTARPETAGVATSTGAGSVVLPPLASPELSSDLGDEASGWAPPEAPSAAASLPSRPRTPAPAEPVVESGLLSLPASAASPGELPDDTSVDLLAVPDDVVRTSMFSGFRSMNSLDRVVGGEPEAVQAPAANVPEPTVAPEPYVPAGRGLEEPAVGQQADEHAYHALFVDDQGLTDFEVEPQESWAPQFEAGTELPSRTEALPARGAAATGAGDDVASPLWEPAPAGAESSPYSDLGGYFGRGAEEAEGEPAVGAWTDEALPVVPAGEPQAAVSDDVAYEQHAEVDPFAQQLPGFDDLLSNLPTRRDVREAAKRNRGWFRRGSSQQAYTDALRTLTHPTPVVPAPADGAWRTPAPYAPAPAEPQVVESQQAAPGHWDAQPVDDARTPYAGARSYEEAVYEPAGPPVADSAGWQPAAPAPVDLDPARGDHAGPRVVAASPSARSYRPTEPDPLDPAYTVDPVAAKSEWLASAVLYEEMTSLLRTSPSLADAPPTGATYQPMVEVGSGPSLTRRARREQASEPPAGTSDGIDRDAEVLRERLRAFQSATQRAREEASTGTSSLDLDAEFEAAFGRRDQTAGPDGPRGQH</sequence>
<dbReference type="EMBL" id="PGTZ01000010">
    <property type="protein sequence ID" value="PJI86734.1"/>
    <property type="molecule type" value="Genomic_DNA"/>
</dbReference>
<dbReference type="Gene3D" id="6.10.340.10">
    <property type="match status" value="1"/>
</dbReference>
<dbReference type="InterPro" id="IPR036890">
    <property type="entry name" value="HATPase_C_sf"/>
</dbReference>
<feature type="region of interest" description="Disordered" evidence="10">
    <location>
        <begin position="1192"/>
        <end position="1294"/>
    </location>
</feature>
<evidence type="ECO:0000313" key="14">
    <source>
        <dbReference type="EMBL" id="PJI86734.1"/>
    </source>
</evidence>
<dbReference type="PROSITE" id="PS50109">
    <property type="entry name" value="HIS_KIN"/>
    <property type="match status" value="1"/>
</dbReference>
<dbReference type="OrthoDB" id="4652229at2"/>
<feature type="region of interest" description="Disordered" evidence="10">
    <location>
        <begin position="911"/>
        <end position="939"/>
    </location>
</feature>
<dbReference type="EC" id="2.7.13.3" evidence="3"/>
<dbReference type="GO" id="GO:0000160">
    <property type="term" value="P:phosphorelay signal transduction system"/>
    <property type="evidence" value="ECO:0007669"/>
    <property type="project" value="UniProtKB-KW"/>
</dbReference>
<feature type="domain" description="HAMP" evidence="13">
    <location>
        <begin position="342"/>
        <end position="410"/>
    </location>
</feature>
<dbReference type="PANTHER" id="PTHR45436:SF5">
    <property type="entry name" value="SENSOR HISTIDINE KINASE TRCS"/>
    <property type="match status" value="1"/>
</dbReference>
<dbReference type="GO" id="GO:0004673">
    <property type="term" value="F:protein histidine kinase activity"/>
    <property type="evidence" value="ECO:0007669"/>
    <property type="project" value="UniProtKB-EC"/>
</dbReference>
<evidence type="ECO:0000256" key="6">
    <source>
        <dbReference type="ARBA" id="ARBA00022692"/>
    </source>
</evidence>